<feature type="signal peptide" evidence="8">
    <location>
        <begin position="1"/>
        <end position="23"/>
    </location>
</feature>
<evidence type="ECO:0000256" key="5">
    <source>
        <dbReference type="ARBA" id="ARBA00023110"/>
    </source>
</evidence>
<reference evidence="11" key="1">
    <citation type="submission" date="2018-11" db="EMBL/GenBank/DDBJ databases">
        <title>FDA dAtabase for Regulatory Grade micrObial Sequences (FDA-ARGOS): Supporting development and validation of Infectious Disease Dx tests.</title>
        <authorList>
            <person name="Goldberg B."/>
            <person name="Campos J."/>
            <person name="Tallon L."/>
            <person name="Sadzewicz L."/>
            <person name="Zhao X."/>
            <person name="Vavikolanu K."/>
            <person name="Mehta A."/>
            <person name="Aluvathingal J."/>
            <person name="Nadendla S."/>
            <person name="Geyer C."/>
            <person name="Nandy P."/>
            <person name="Yan Y."/>
            <person name="Sichtig H."/>
        </authorList>
    </citation>
    <scope>NUCLEOTIDE SEQUENCE [LARGE SCALE GENOMIC DNA]</scope>
    <source>
        <strain evidence="11">FDAARGOS_614</strain>
    </source>
</reference>
<keyword evidence="4 8" id="KW-0732">Signal</keyword>
<accession>A0A3G8H301</accession>
<dbReference type="EC" id="5.2.1.8" evidence="3"/>
<keyword evidence="5 7" id="KW-0697">Rotamase</keyword>
<dbReference type="PANTHER" id="PTHR47245">
    <property type="entry name" value="PEPTIDYLPROLYL ISOMERASE"/>
    <property type="match status" value="1"/>
</dbReference>
<evidence type="ECO:0000313" key="10">
    <source>
        <dbReference type="EMBL" id="AZG14891.1"/>
    </source>
</evidence>
<evidence type="ECO:0000259" key="9">
    <source>
        <dbReference type="PROSITE" id="PS50198"/>
    </source>
</evidence>
<evidence type="ECO:0000256" key="1">
    <source>
        <dbReference type="ARBA" id="ARBA00000971"/>
    </source>
</evidence>
<sequence>MQAKVTRAVLGAVMAIGLQGAHAATVNGVAIPDSAITQAVQAAGLPDSPAAREAIKQQLIARELFRQEAAKDKALEQRPEVQALLREARQQILTQAWLKDHIKPAPVTDAEVRARYDAIVATLGDKEYKARVIEVADDAAANAVLGRIKAGEDFAKVAQDVSLAPSKAAGGAMDWVSFKVPAQEGKTQTLPLPIAQAVSMLPPGAVSPSPVVLGERRYVVKVDAVRPTEVPSFDTAAPGIRQALQAQALERATVALVTGLLAKARITQ</sequence>
<dbReference type="AlphaFoldDB" id="A0A3G8H301"/>
<dbReference type="SUPFAM" id="SSF54534">
    <property type="entry name" value="FKBP-like"/>
    <property type="match status" value="1"/>
</dbReference>
<feature type="chain" id="PRO_5018220767" description="peptidylprolyl isomerase" evidence="8">
    <location>
        <begin position="24"/>
        <end position="268"/>
    </location>
</feature>
<dbReference type="OrthoDB" id="8929268at2"/>
<comment type="catalytic activity">
    <reaction evidence="1">
        <text>[protein]-peptidylproline (omega=180) = [protein]-peptidylproline (omega=0)</text>
        <dbReference type="Rhea" id="RHEA:16237"/>
        <dbReference type="Rhea" id="RHEA-COMP:10747"/>
        <dbReference type="Rhea" id="RHEA-COMP:10748"/>
        <dbReference type="ChEBI" id="CHEBI:83833"/>
        <dbReference type="ChEBI" id="CHEBI:83834"/>
        <dbReference type="EC" id="5.2.1.8"/>
    </reaction>
</comment>
<dbReference type="InterPro" id="IPR027304">
    <property type="entry name" value="Trigger_fact/SurA_dom_sf"/>
</dbReference>
<dbReference type="RefSeq" id="WP_124684644.1">
    <property type="nucleotide sequence ID" value="NZ_CP033969.1"/>
</dbReference>
<dbReference type="InterPro" id="IPR000297">
    <property type="entry name" value="PPIase_PpiC"/>
</dbReference>
<comment type="similarity">
    <text evidence="2">Belongs to the PpiC/parvulin rotamase family.</text>
</comment>
<evidence type="ECO:0000256" key="2">
    <source>
        <dbReference type="ARBA" id="ARBA00007656"/>
    </source>
</evidence>
<dbReference type="InterPro" id="IPR050245">
    <property type="entry name" value="PrsA_foldase"/>
</dbReference>
<dbReference type="EMBL" id="CP033969">
    <property type="protein sequence ID" value="AZG14891.1"/>
    <property type="molecule type" value="Genomic_DNA"/>
</dbReference>
<name>A0A3G8H301_9BURK</name>
<dbReference type="PANTHER" id="PTHR47245:SF1">
    <property type="entry name" value="FOLDASE PROTEIN PRSA"/>
    <property type="match status" value="1"/>
</dbReference>
<dbReference type="PROSITE" id="PS50198">
    <property type="entry name" value="PPIC_PPIASE_2"/>
    <property type="match status" value="1"/>
</dbReference>
<evidence type="ECO:0000256" key="8">
    <source>
        <dbReference type="SAM" id="SignalP"/>
    </source>
</evidence>
<evidence type="ECO:0000256" key="4">
    <source>
        <dbReference type="ARBA" id="ARBA00022729"/>
    </source>
</evidence>
<feature type="domain" description="PpiC" evidence="9">
    <location>
        <begin position="125"/>
        <end position="224"/>
    </location>
</feature>
<protein>
    <recommendedName>
        <fullName evidence="3">peptidylprolyl isomerase</fullName>
        <ecNumber evidence="3">5.2.1.8</ecNumber>
    </recommendedName>
</protein>
<organism evidence="10 11">
    <name type="scientific">Cupriavidus pauculus</name>
    <dbReference type="NCBI Taxonomy" id="82633"/>
    <lineage>
        <taxon>Bacteria</taxon>
        <taxon>Pseudomonadati</taxon>
        <taxon>Pseudomonadota</taxon>
        <taxon>Betaproteobacteria</taxon>
        <taxon>Burkholderiales</taxon>
        <taxon>Burkholderiaceae</taxon>
        <taxon>Cupriavidus</taxon>
    </lineage>
</organism>
<proteinExistence type="inferred from homology"/>
<evidence type="ECO:0000256" key="7">
    <source>
        <dbReference type="PROSITE-ProRule" id="PRU00278"/>
    </source>
</evidence>
<dbReference type="Pfam" id="PF13145">
    <property type="entry name" value="Rotamase_2"/>
    <property type="match status" value="1"/>
</dbReference>
<dbReference type="Gene3D" id="3.10.50.40">
    <property type="match status" value="1"/>
</dbReference>
<dbReference type="KEGG" id="cpau:EHF44_16505"/>
<dbReference type="InterPro" id="IPR046357">
    <property type="entry name" value="PPIase_dom_sf"/>
</dbReference>
<keyword evidence="6 7" id="KW-0413">Isomerase</keyword>
<evidence type="ECO:0000256" key="3">
    <source>
        <dbReference type="ARBA" id="ARBA00013194"/>
    </source>
</evidence>
<dbReference type="Proteomes" id="UP000270411">
    <property type="component" value="Chromosome 1"/>
</dbReference>
<dbReference type="SUPFAM" id="SSF109998">
    <property type="entry name" value="Triger factor/SurA peptide-binding domain-like"/>
    <property type="match status" value="1"/>
</dbReference>
<dbReference type="GO" id="GO:0003755">
    <property type="term" value="F:peptidyl-prolyl cis-trans isomerase activity"/>
    <property type="evidence" value="ECO:0007669"/>
    <property type="project" value="UniProtKB-KW"/>
</dbReference>
<evidence type="ECO:0000313" key="11">
    <source>
        <dbReference type="Proteomes" id="UP000270411"/>
    </source>
</evidence>
<gene>
    <name evidence="10" type="ORF">EHF44_16505</name>
</gene>
<evidence type="ECO:0000256" key="6">
    <source>
        <dbReference type="ARBA" id="ARBA00023235"/>
    </source>
</evidence>